<name>A0A9X0DG74_9HELO</name>
<dbReference type="EMBL" id="JAPEIS010000013">
    <property type="protein sequence ID" value="KAJ8060527.1"/>
    <property type="molecule type" value="Genomic_DNA"/>
</dbReference>
<protein>
    <submittedName>
        <fullName evidence="2">Uncharacterized protein</fullName>
    </submittedName>
</protein>
<dbReference type="AlphaFoldDB" id="A0A9X0DG74"/>
<feature type="compositionally biased region" description="Polar residues" evidence="1">
    <location>
        <begin position="170"/>
        <end position="186"/>
    </location>
</feature>
<proteinExistence type="predicted"/>
<feature type="region of interest" description="Disordered" evidence="1">
    <location>
        <begin position="244"/>
        <end position="354"/>
    </location>
</feature>
<feature type="compositionally biased region" description="Pro residues" evidence="1">
    <location>
        <begin position="194"/>
        <end position="205"/>
    </location>
</feature>
<feature type="compositionally biased region" description="Polar residues" evidence="1">
    <location>
        <begin position="326"/>
        <end position="350"/>
    </location>
</feature>
<dbReference type="Proteomes" id="UP001152300">
    <property type="component" value="Unassembled WGS sequence"/>
</dbReference>
<feature type="compositionally biased region" description="Basic residues" evidence="1">
    <location>
        <begin position="312"/>
        <end position="323"/>
    </location>
</feature>
<feature type="compositionally biased region" description="Low complexity" evidence="1">
    <location>
        <begin position="268"/>
        <end position="298"/>
    </location>
</feature>
<organism evidence="2 3">
    <name type="scientific">Sclerotinia nivalis</name>
    <dbReference type="NCBI Taxonomy" id="352851"/>
    <lineage>
        <taxon>Eukaryota</taxon>
        <taxon>Fungi</taxon>
        <taxon>Dikarya</taxon>
        <taxon>Ascomycota</taxon>
        <taxon>Pezizomycotina</taxon>
        <taxon>Leotiomycetes</taxon>
        <taxon>Helotiales</taxon>
        <taxon>Sclerotiniaceae</taxon>
        <taxon>Sclerotinia</taxon>
    </lineage>
</organism>
<sequence length="433" mass="47259">MRYTRLKRQIEKGVIGSIGGINLGAGAGDGWGSEGGEKDEKGEGGSSRNVRGRKEKRGKKEKEEGRGKRGERAKNEKNEESGGGGVFGVEIKESRGGEMGMGRGMGMQVGMGMGMGFGMEKKDVKRKRKREDEDFANANANFYMHRLKEEIPVHEDIASSTPPSIFIPNHPTSTQFSPATLSTHSQNKYHHPPHFPSPSPSPSPTSPHEYDPHTIPTSQNITLEPNVLAQAYSPAIKLEPRSSFSSFSSFSSTSSSSSSSSRNPFNFNTHNQNQNHTHTHTQTESHNTNTTTNHITSTEDQDPDSEDEKPLAKRRNVGTKKYHASTGKNPSKNTQSSTPSIANAKTTTEKNPIILRRNVPTYPCEISPPICQPAKMSRGVPSSLSVSLSASASASMYNSPRCYFSPSSQSPLLPPPHPHQPPPQSQVERPIYN</sequence>
<feature type="region of interest" description="Disordered" evidence="1">
    <location>
        <begin position="17"/>
        <end position="102"/>
    </location>
</feature>
<evidence type="ECO:0000313" key="3">
    <source>
        <dbReference type="Proteomes" id="UP001152300"/>
    </source>
</evidence>
<evidence type="ECO:0000313" key="2">
    <source>
        <dbReference type="EMBL" id="KAJ8060527.1"/>
    </source>
</evidence>
<evidence type="ECO:0000256" key="1">
    <source>
        <dbReference type="SAM" id="MobiDB-lite"/>
    </source>
</evidence>
<feature type="region of interest" description="Disordered" evidence="1">
    <location>
        <begin position="162"/>
        <end position="220"/>
    </location>
</feature>
<keyword evidence="3" id="KW-1185">Reference proteome</keyword>
<feature type="compositionally biased region" description="Pro residues" evidence="1">
    <location>
        <begin position="412"/>
        <end position="424"/>
    </location>
</feature>
<feature type="compositionally biased region" description="Basic and acidic residues" evidence="1">
    <location>
        <begin position="58"/>
        <end position="80"/>
    </location>
</feature>
<feature type="compositionally biased region" description="Gly residues" evidence="1">
    <location>
        <begin position="17"/>
        <end position="34"/>
    </location>
</feature>
<reference evidence="2" key="1">
    <citation type="submission" date="2022-11" db="EMBL/GenBank/DDBJ databases">
        <title>Genome Resource of Sclerotinia nivalis Strain SnTB1, a Plant Pathogen Isolated from American Ginseng.</title>
        <authorList>
            <person name="Fan S."/>
        </authorList>
    </citation>
    <scope>NUCLEOTIDE SEQUENCE</scope>
    <source>
        <strain evidence="2">SnTB1</strain>
    </source>
</reference>
<accession>A0A9X0DG74</accession>
<gene>
    <name evidence="2" type="ORF">OCU04_010845</name>
</gene>
<feature type="compositionally biased region" description="Low complexity" evidence="1">
    <location>
        <begin position="244"/>
        <end position="261"/>
    </location>
</feature>
<comment type="caution">
    <text evidence="2">The sequence shown here is derived from an EMBL/GenBank/DDBJ whole genome shotgun (WGS) entry which is preliminary data.</text>
</comment>
<feature type="region of interest" description="Disordered" evidence="1">
    <location>
        <begin position="398"/>
        <end position="433"/>
    </location>
</feature>